<name>A0A918M773_9ACTN</name>
<proteinExistence type="predicted"/>
<reference evidence="2" key="1">
    <citation type="journal article" date="2014" name="Int. J. Syst. Evol. Microbiol.">
        <title>Complete genome sequence of Corynebacterium casei LMG S-19264T (=DSM 44701T), isolated from a smear-ripened cheese.</title>
        <authorList>
            <consortium name="US DOE Joint Genome Institute (JGI-PGF)"/>
            <person name="Walter F."/>
            <person name="Albersmeier A."/>
            <person name="Kalinowski J."/>
            <person name="Ruckert C."/>
        </authorList>
    </citation>
    <scope>NUCLEOTIDE SEQUENCE</scope>
    <source>
        <strain evidence="2">JCM 4391</strain>
    </source>
</reference>
<gene>
    <name evidence="2" type="ORF">GCM10010274_60520</name>
</gene>
<feature type="region of interest" description="Disordered" evidence="1">
    <location>
        <begin position="1"/>
        <end position="78"/>
    </location>
</feature>
<dbReference type="Proteomes" id="UP000636661">
    <property type="component" value="Unassembled WGS sequence"/>
</dbReference>
<evidence type="ECO:0000313" key="3">
    <source>
        <dbReference type="Proteomes" id="UP000636661"/>
    </source>
</evidence>
<evidence type="ECO:0000313" key="2">
    <source>
        <dbReference type="EMBL" id="GGU63627.1"/>
    </source>
</evidence>
<reference evidence="2" key="2">
    <citation type="submission" date="2020-09" db="EMBL/GenBank/DDBJ databases">
        <authorList>
            <person name="Sun Q."/>
            <person name="Ohkuma M."/>
        </authorList>
    </citation>
    <scope>NUCLEOTIDE SEQUENCE</scope>
    <source>
        <strain evidence="2">JCM 4391</strain>
    </source>
</reference>
<protein>
    <submittedName>
        <fullName evidence="2">Uncharacterized protein</fullName>
    </submittedName>
</protein>
<organism evidence="2 3">
    <name type="scientific">Streptomyces lavendofoliae</name>
    <dbReference type="NCBI Taxonomy" id="67314"/>
    <lineage>
        <taxon>Bacteria</taxon>
        <taxon>Bacillati</taxon>
        <taxon>Actinomycetota</taxon>
        <taxon>Actinomycetes</taxon>
        <taxon>Kitasatosporales</taxon>
        <taxon>Streptomycetaceae</taxon>
        <taxon>Streptomyces</taxon>
    </lineage>
</organism>
<evidence type="ECO:0000256" key="1">
    <source>
        <dbReference type="SAM" id="MobiDB-lite"/>
    </source>
</evidence>
<sequence>MRADRETEGDGAGAGAAHLQGVDDILGQPRPFDRGGVTPPQGPPLRPGRQDALARAAGVDDEVGGSSWFHTSANQPRS</sequence>
<feature type="compositionally biased region" description="Polar residues" evidence="1">
    <location>
        <begin position="68"/>
        <end position="78"/>
    </location>
</feature>
<comment type="caution">
    <text evidence="2">The sequence shown here is derived from an EMBL/GenBank/DDBJ whole genome shotgun (WGS) entry which is preliminary data.</text>
</comment>
<accession>A0A918M773</accession>
<dbReference type="AlphaFoldDB" id="A0A918M773"/>
<dbReference type="EMBL" id="BMTP01000021">
    <property type="protein sequence ID" value="GGU63627.1"/>
    <property type="molecule type" value="Genomic_DNA"/>
</dbReference>
<keyword evidence="3" id="KW-1185">Reference proteome</keyword>